<dbReference type="EMBL" id="QGMJ01000383">
    <property type="protein sequence ID" value="TVY36977.1"/>
    <property type="molecule type" value="Genomic_DNA"/>
</dbReference>
<dbReference type="InterPro" id="IPR000873">
    <property type="entry name" value="AMP-dep_synth/lig_dom"/>
</dbReference>
<proteinExistence type="inferred from homology"/>
<feature type="domain" description="AMP-binding enzyme C-terminal" evidence="6">
    <location>
        <begin position="479"/>
        <end position="555"/>
    </location>
</feature>
<dbReference type="InterPro" id="IPR025110">
    <property type="entry name" value="AMP-bd_C"/>
</dbReference>
<organism evidence="7 8">
    <name type="scientific">Lachnellula subtilissima</name>
    <dbReference type="NCBI Taxonomy" id="602034"/>
    <lineage>
        <taxon>Eukaryota</taxon>
        <taxon>Fungi</taxon>
        <taxon>Dikarya</taxon>
        <taxon>Ascomycota</taxon>
        <taxon>Pezizomycotina</taxon>
        <taxon>Leotiomycetes</taxon>
        <taxon>Helotiales</taxon>
        <taxon>Lachnaceae</taxon>
        <taxon>Lachnellula</taxon>
    </lineage>
</organism>
<dbReference type="FunFam" id="3.30.300.30:FF:000008">
    <property type="entry name" value="2,3-dihydroxybenzoate-AMP ligase"/>
    <property type="match status" value="1"/>
</dbReference>
<sequence>MSPPTARLLSLASHLLPSTSPSHPPHIHTLSPTSFLPRAAAIEPSAPAIFHVTANNKILRRDYGEFADRSRGLAYFLKKHGLKRVGILAPNTPAFLEAIFGIAASGGVNVAVNYRLKVEDVTYIFEFAEVEVIIVDEEYIHLLDEFRSKNPSIPFIIDTDTDATEGQLSGPFDEAVLEGLNYDIQLGSKGWEGLNAQADDENDTIAIPFTSGTTAKPKGVVYTHRGAYLAAIGNVIESGLNYHTGRCGYLWTLPMFHAMGWTFPWAVTAVRGTHYCLRKIDYPLIWKLLKEENITHFNAAPTVNTLLCASKEASKLEKPVRVTVAASPPTAHLFEQMTNLNLFPVHVYGLTETYGPITKGYHMPEWEELPIKEKYARMARQGHGFITGLPIRIVKPDQPEGVLVNVQKDGKEIGEIVFFGNICAKEYLKDEEATRKMFAGGALRSGDLAVWHEDGSAQILDRAKDIIISGGENISSVALESMLIQHPDVLEAGVVSVADSHWGERPKAFITVQSGKSLTGEDLIEWAKHESSISKFMVPREVEVVEELPKTSTGKVKKNVLRKWAKGDYSEK</sequence>
<dbReference type="AlphaFoldDB" id="A0A8H8UAA6"/>
<keyword evidence="2" id="KW-0436">Ligase</keyword>
<dbReference type="InterPro" id="IPR045851">
    <property type="entry name" value="AMP-bd_C_sf"/>
</dbReference>
<dbReference type="GO" id="GO:0016874">
    <property type="term" value="F:ligase activity"/>
    <property type="evidence" value="ECO:0007669"/>
    <property type="project" value="UniProtKB-KW"/>
</dbReference>
<evidence type="ECO:0000259" key="5">
    <source>
        <dbReference type="Pfam" id="PF00501"/>
    </source>
</evidence>
<protein>
    <submittedName>
        <fullName evidence="7">Putative acyl-activating enzyme, peroxisomal</fullName>
    </submittedName>
</protein>
<keyword evidence="3" id="KW-0276">Fatty acid metabolism</keyword>
<evidence type="ECO:0000313" key="7">
    <source>
        <dbReference type="EMBL" id="TVY36977.1"/>
    </source>
</evidence>
<comment type="caution">
    <text evidence="7">The sequence shown here is derived from an EMBL/GenBank/DDBJ whole genome shotgun (WGS) entry which is preliminary data.</text>
</comment>
<reference evidence="7 8" key="1">
    <citation type="submission" date="2018-05" db="EMBL/GenBank/DDBJ databases">
        <title>Genome sequencing and assembly of the regulated plant pathogen Lachnellula willkommii and related sister species for the development of diagnostic species identification markers.</title>
        <authorList>
            <person name="Giroux E."/>
            <person name="Bilodeau G."/>
        </authorList>
    </citation>
    <scope>NUCLEOTIDE SEQUENCE [LARGE SCALE GENOMIC DNA]</scope>
    <source>
        <strain evidence="7 8">CBS 197.66</strain>
    </source>
</reference>
<dbReference type="Proteomes" id="UP000462212">
    <property type="component" value="Unassembled WGS sequence"/>
</dbReference>
<evidence type="ECO:0000256" key="1">
    <source>
        <dbReference type="ARBA" id="ARBA00006432"/>
    </source>
</evidence>
<evidence type="ECO:0000256" key="4">
    <source>
        <dbReference type="ARBA" id="ARBA00023098"/>
    </source>
</evidence>
<accession>A0A8H8UAA6</accession>
<comment type="similarity">
    <text evidence="1">Belongs to the ATP-dependent AMP-binding enzyme family.</text>
</comment>
<evidence type="ECO:0000259" key="6">
    <source>
        <dbReference type="Pfam" id="PF13193"/>
    </source>
</evidence>
<dbReference type="Pfam" id="PF00501">
    <property type="entry name" value="AMP-binding"/>
    <property type="match status" value="1"/>
</dbReference>
<gene>
    <name evidence="7" type="primary">AAE1</name>
    <name evidence="7" type="ORF">LSUB1_G004348</name>
</gene>
<dbReference type="SUPFAM" id="SSF56801">
    <property type="entry name" value="Acetyl-CoA synthetase-like"/>
    <property type="match status" value="1"/>
</dbReference>
<dbReference type="Pfam" id="PF13193">
    <property type="entry name" value="AMP-binding_C"/>
    <property type="match status" value="1"/>
</dbReference>
<name>A0A8H8UAA6_9HELO</name>
<evidence type="ECO:0000256" key="3">
    <source>
        <dbReference type="ARBA" id="ARBA00022832"/>
    </source>
</evidence>
<dbReference type="OrthoDB" id="1882297at2759"/>
<dbReference type="PANTHER" id="PTHR43859:SF4">
    <property type="entry name" value="BUTANOATE--COA LIGASE AAE1-RELATED"/>
    <property type="match status" value="1"/>
</dbReference>
<dbReference type="InterPro" id="IPR042099">
    <property type="entry name" value="ANL_N_sf"/>
</dbReference>
<keyword evidence="4" id="KW-0443">Lipid metabolism</keyword>
<dbReference type="PANTHER" id="PTHR43859">
    <property type="entry name" value="ACYL-ACTIVATING ENZYME"/>
    <property type="match status" value="1"/>
</dbReference>
<feature type="domain" description="AMP-dependent synthetase/ligase" evidence="5">
    <location>
        <begin position="39"/>
        <end position="428"/>
    </location>
</feature>
<keyword evidence="8" id="KW-1185">Reference proteome</keyword>
<dbReference type="GO" id="GO:0006631">
    <property type="term" value="P:fatty acid metabolic process"/>
    <property type="evidence" value="ECO:0007669"/>
    <property type="project" value="UniProtKB-KW"/>
</dbReference>
<evidence type="ECO:0000256" key="2">
    <source>
        <dbReference type="ARBA" id="ARBA00022598"/>
    </source>
</evidence>
<dbReference type="Gene3D" id="3.40.50.12780">
    <property type="entry name" value="N-terminal domain of ligase-like"/>
    <property type="match status" value="1"/>
</dbReference>
<evidence type="ECO:0000313" key="8">
    <source>
        <dbReference type="Proteomes" id="UP000462212"/>
    </source>
</evidence>
<dbReference type="Gene3D" id="3.30.300.30">
    <property type="match status" value="1"/>
</dbReference>